<gene>
    <name evidence="3" type="ORF">ESZ50_02245</name>
</gene>
<evidence type="ECO:0000256" key="1">
    <source>
        <dbReference type="SAM" id="MobiDB-lite"/>
    </source>
</evidence>
<dbReference type="RefSeq" id="WP_148621980.1">
    <property type="nucleotide sequence ID" value="NZ_SDGZ01000008.1"/>
</dbReference>
<keyword evidence="4" id="KW-1185">Reference proteome</keyword>
<dbReference type="AlphaFoldDB" id="A0A6C2C946"/>
<organism evidence="3 4">
    <name type="scientific">Weissella muntiaci</name>
    <dbReference type="NCBI Taxonomy" id="2508881"/>
    <lineage>
        <taxon>Bacteria</taxon>
        <taxon>Bacillati</taxon>
        <taxon>Bacillota</taxon>
        <taxon>Bacilli</taxon>
        <taxon>Lactobacillales</taxon>
        <taxon>Lactobacillaceae</taxon>
        <taxon>Weissella</taxon>
    </lineage>
</organism>
<name>A0A6C2C946_9LACO</name>
<evidence type="ECO:0000256" key="2">
    <source>
        <dbReference type="SAM" id="Phobius"/>
    </source>
</evidence>
<feature type="compositionally biased region" description="Low complexity" evidence="1">
    <location>
        <begin position="63"/>
        <end position="99"/>
    </location>
</feature>
<keyword evidence="2" id="KW-0472">Membrane</keyword>
<proteinExistence type="predicted"/>
<comment type="caution">
    <text evidence="3">The sequence shown here is derived from an EMBL/GenBank/DDBJ whole genome shotgun (WGS) entry which is preliminary data.</text>
</comment>
<sequence>MESRSDKNKSPRKRKPLIISAIVFFVVIVAALAAYFLNVNTKVDSKIESPSTNKSVNKHSKKSSSNVDTKSSVSSNTKSSSNSNTDKSNNSDGSRIASSSSVVSSTSSIYTGNEDKMLAIHNIREHIASYALSFAEPYAQQFDPDSYALTEIPGGFDIKFTNGDHVVAIDNKNDSYTFTNQNNNQQITQDLGYIMTGKKAPVNN</sequence>
<feature type="transmembrane region" description="Helical" evidence="2">
    <location>
        <begin position="17"/>
        <end position="37"/>
    </location>
</feature>
<dbReference type="EMBL" id="SDGZ01000008">
    <property type="protein sequence ID" value="TYC50508.1"/>
    <property type="molecule type" value="Genomic_DNA"/>
</dbReference>
<keyword evidence="2" id="KW-0812">Transmembrane</keyword>
<keyword evidence="2" id="KW-1133">Transmembrane helix</keyword>
<dbReference type="Proteomes" id="UP000371977">
    <property type="component" value="Unassembled WGS sequence"/>
</dbReference>
<reference evidence="3 4" key="1">
    <citation type="submission" date="2019-01" db="EMBL/GenBank/DDBJ databases">
        <title>Weissella sp. nov., a novel lactic acid bacterium isolated from animal feces.</title>
        <authorList>
            <person name="Wang L.-T."/>
        </authorList>
    </citation>
    <scope>NUCLEOTIDE SEQUENCE [LARGE SCALE GENOMIC DNA]</scope>
    <source>
        <strain evidence="3 4">8H-2</strain>
    </source>
</reference>
<feature type="region of interest" description="Disordered" evidence="1">
    <location>
        <begin position="46"/>
        <end position="99"/>
    </location>
</feature>
<evidence type="ECO:0000313" key="4">
    <source>
        <dbReference type="Proteomes" id="UP000371977"/>
    </source>
</evidence>
<accession>A0A6C2C946</accession>
<evidence type="ECO:0000313" key="3">
    <source>
        <dbReference type="EMBL" id="TYC50508.1"/>
    </source>
</evidence>
<protein>
    <submittedName>
        <fullName evidence="3">Uncharacterized protein</fullName>
    </submittedName>
</protein>